<dbReference type="EMBL" id="CADILG010000023">
    <property type="protein sequence ID" value="CAB3880881.1"/>
    <property type="molecule type" value="Genomic_DNA"/>
</dbReference>
<reference evidence="2 3" key="1">
    <citation type="submission" date="2020-04" db="EMBL/GenBank/DDBJ databases">
        <authorList>
            <person name="De Canck E."/>
        </authorList>
    </citation>
    <scope>NUCLEOTIDE SEQUENCE [LARGE SCALE GENOMIC DNA]</scope>
    <source>
        <strain evidence="2 3">LMG 26858</strain>
    </source>
</reference>
<proteinExistence type="predicted"/>
<evidence type="ECO:0000259" key="1">
    <source>
        <dbReference type="PROSITE" id="PS50035"/>
    </source>
</evidence>
<dbReference type="SUPFAM" id="SSF56024">
    <property type="entry name" value="Phospholipase D/nuclease"/>
    <property type="match status" value="1"/>
</dbReference>
<accession>A0A6S7DRR5</accession>
<protein>
    <recommendedName>
        <fullName evidence="1">PLD phosphodiesterase domain-containing protein</fullName>
    </recommendedName>
</protein>
<dbReference type="Proteomes" id="UP000494117">
    <property type="component" value="Unassembled WGS sequence"/>
</dbReference>
<evidence type="ECO:0000313" key="3">
    <source>
        <dbReference type="Proteomes" id="UP000494117"/>
    </source>
</evidence>
<keyword evidence="3" id="KW-1185">Reference proteome</keyword>
<gene>
    <name evidence="2" type="ORF">LMG26858_03221</name>
</gene>
<dbReference type="GO" id="GO:0006793">
    <property type="term" value="P:phosphorus metabolic process"/>
    <property type="evidence" value="ECO:0007669"/>
    <property type="project" value="UniProtKB-ARBA"/>
</dbReference>
<dbReference type="Pfam" id="PF13091">
    <property type="entry name" value="PLDc_2"/>
    <property type="match status" value="1"/>
</dbReference>
<dbReference type="SMART" id="SM00155">
    <property type="entry name" value="PLDc"/>
    <property type="match status" value="1"/>
</dbReference>
<name>A0A6S7DRR5_9BURK</name>
<feature type="domain" description="PLD phosphodiesterase" evidence="1">
    <location>
        <begin position="205"/>
        <end position="232"/>
    </location>
</feature>
<dbReference type="PROSITE" id="PS50035">
    <property type="entry name" value="PLD"/>
    <property type="match status" value="1"/>
</dbReference>
<dbReference type="InterPro" id="IPR001736">
    <property type="entry name" value="PLipase_D/transphosphatidylase"/>
</dbReference>
<dbReference type="Gene3D" id="3.30.870.10">
    <property type="entry name" value="Endonuclease Chain A"/>
    <property type="match status" value="1"/>
</dbReference>
<dbReference type="CDD" id="cd00138">
    <property type="entry name" value="PLDc_SF"/>
    <property type="match status" value="1"/>
</dbReference>
<organism evidence="2 3">
    <name type="scientific">Achromobacter anxifer</name>
    <dbReference type="NCBI Taxonomy" id="1287737"/>
    <lineage>
        <taxon>Bacteria</taxon>
        <taxon>Pseudomonadati</taxon>
        <taxon>Pseudomonadota</taxon>
        <taxon>Betaproteobacteria</taxon>
        <taxon>Burkholderiales</taxon>
        <taxon>Alcaligenaceae</taxon>
        <taxon>Achromobacter</taxon>
    </lineage>
</organism>
<dbReference type="AlphaFoldDB" id="A0A6S7DRR5"/>
<dbReference type="InterPro" id="IPR025202">
    <property type="entry name" value="PLD-like_dom"/>
</dbReference>
<evidence type="ECO:0000313" key="2">
    <source>
        <dbReference type="EMBL" id="CAB3880881.1"/>
    </source>
</evidence>
<dbReference type="GO" id="GO:0003824">
    <property type="term" value="F:catalytic activity"/>
    <property type="evidence" value="ECO:0007669"/>
    <property type="project" value="InterPro"/>
</dbReference>
<sequence>MRVFLIKGLAKHMKTMTAVQACTLADELTTLVSAYIRRVHQGGRVAVSPLERLPSFPKETWNELTIGVPWEAYCHAHGVYGGKFVTTSSTQALCSAPAQLDVILAEQAMNSGLWGGSLLVALGKILEGVEKDLVVFSPYWRAGGVQSLMAAAGRQSYAGVTVTVFSQPKVWMKADDENGLALFIEILKAAGALVQVLAPRAKDGLTPILHAKLIIADGEMAYVGSANFTKSGLDHGLEAGVLVEGEIANAFSGWSKAIAATCEPW</sequence>